<keyword evidence="2" id="KW-1185">Reference proteome</keyword>
<dbReference type="RefSeq" id="WP_146299315.1">
    <property type="nucleotide sequence ID" value="NZ_CP042301.2"/>
</dbReference>
<accession>A0A5B8KYL9</accession>
<evidence type="ECO:0000313" key="2">
    <source>
        <dbReference type="Proteomes" id="UP000321389"/>
    </source>
</evidence>
<proteinExistence type="predicted"/>
<dbReference type="Pfam" id="PF08905">
    <property type="entry name" value="DUF1850"/>
    <property type="match status" value="1"/>
</dbReference>
<gene>
    <name evidence="1" type="ORF">FQ775_09900</name>
</gene>
<dbReference type="OrthoDB" id="5298197at2"/>
<name>A0A5B8KYL9_9HYPH</name>
<dbReference type="EMBL" id="CP042301">
    <property type="protein sequence ID" value="QDZ00669.1"/>
    <property type="molecule type" value="Genomic_DNA"/>
</dbReference>
<protein>
    <submittedName>
        <fullName evidence="1">DUF1850 domain-containing protein</fullName>
    </submittedName>
</protein>
<evidence type="ECO:0000313" key="1">
    <source>
        <dbReference type="EMBL" id="QDZ00669.1"/>
    </source>
</evidence>
<dbReference type="InterPro" id="IPR015001">
    <property type="entry name" value="DUF1850"/>
</dbReference>
<organism evidence="1 2">
    <name type="scientific">Nitratireductor mangrovi</name>
    <dbReference type="NCBI Taxonomy" id="2599600"/>
    <lineage>
        <taxon>Bacteria</taxon>
        <taxon>Pseudomonadati</taxon>
        <taxon>Pseudomonadota</taxon>
        <taxon>Alphaproteobacteria</taxon>
        <taxon>Hyphomicrobiales</taxon>
        <taxon>Phyllobacteriaceae</taxon>
        <taxon>Nitratireductor</taxon>
    </lineage>
</organism>
<dbReference type="AlphaFoldDB" id="A0A5B8KYL9"/>
<sequence>MSLCLIAGAKATAIAATAFTLSWTHSVERTSWREDWRVTPQGLVLEEARVQGSGAGMEPPEGAVLADGWWVYRPALPPLPALVLAASGATAGGWRLCAGGECRTLGSASGAPITLRPCVDEQSANMPAN</sequence>
<dbReference type="Proteomes" id="UP000321389">
    <property type="component" value="Chromosome"/>
</dbReference>
<dbReference type="KEGG" id="niy:FQ775_09900"/>
<reference evidence="1" key="1">
    <citation type="submission" date="2020-04" db="EMBL/GenBank/DDBJ databases">
        <title>Nitratireductor sp. nov. isolated from mangrove soil.</title>
        <authorList>
            <person name="Ye Y."/>
        </authorList>
    </citation>
    <scope>NUCLEOTIDE SEQUENCE</scope>
    <source>
        <strain evidence="1">SY7</strain>
    </source>
</reference>